<evidence type="ECO:0000313" key="2">
    <source>
        <dbReference type="EMBL" id="KAL3317009.1"/>
    </source>
</evidence>
<gene>
    <name evidence="2" type="ORF">Ciccas_004346</name>
</gene>
<dbReference type="InterPro" id="IPR015482">
    <property type="entry name" value="Syntrophin"/>
</dbReference>
<evidence type="ECO:0000313" key="3">
    <source>
        <dbReference type="Proteomes" id="UP001626550"/>
    </source>
</evidence>
<protein>
    <submittedName>
        <fullName evidence="2">Uncharacterized protein</fullName>
    </submittedName>
</protein>
<keyword evidence="3" id="KW-1185">Reference proteome</keyword>
<name>A0ABD2QBV3_9PLAT</name>
<dbReference type="EMBL" id="JBJKFK010000448">
    <property type="protein sequence ID" value="KAL3317009.1"/>
    <property type="molecule type" value="Genomic_DNA"/>
</dbReference>
<feature type="region of interest" description="Disordered" evidence="1">
    <location>
        <begin position="1"/>
        <end position="93"/>
    </location>
</feature>
<feature type="compositionally biased region" description="Polar residues" evidence="1">
    <location>
        <begin position="48"/>
        <end position="64"/>
    </location>
</feature>
<dbReference type="PANTHER" id="PTHR10554">
    <property type="entry name" value="SYNTROPHIN"/>
    <property type="match status" value="1"/>
</dbReference>
<evidence type="ECO:0000256" key="1">
    <source>
        <dbReference type="SAM" id="MobiDB-lite"/>
    </source>
</evidence>
<accession>A0ABD2QBV3</accession>
<dbReference type="AlphaFoldDB" id="A0ABD2QBV3"/>
<sequence length="367" mass="41460">MKPLLKELRHVLDEKANGKSMETSTDESREEAQTISLPHSSMEESPSVAVSSSGEDQQKSSTARLQFDTRTKRSKPFGSNSQLSDDSPGFKNPQKVQELSAVHLKQLNESFGYAEQVLFAEWVHMQSEEESEAANCLCPILLIVRSRQLQLFLTAPLDQEAWKHPHLQTPIFQTSIQSRPLDNAVLLTLPTVSLHLQCESPASVSNLSAAWTQACCETVQNCPVQSFFCHYGYHSGVFTVGLEQGLRLANAHTGQLQWSFRFSQFLSSCDDGDRKIWLQFSGLADEDVPQCANLDDFPENMTVLLTPENRFQYTQILQFDNLTAIVLTIRSFLYIRLQKLSTNQGPKPWRFLANRDDNPCRLSPEFL</sequence>
<comment type="caution">
    <text evidence="2">The sequence shown here is derived from an EMBL/GenBank/DDBJ whole genome shotgun (WGS) entry which is preliminary data.</text>
</comment>
<reference evidence="2 3" key="1">
    <citation type="submission" date="2024-11" db="EMBL/GenBank/DDBJ databases">
        <title>Adaptive evolution of stress response genes in parasites aligns with host niche diversity.</title>
        <authorList>
            <person name="Hahn C."/>
            <person name="Resl P."/>
        </authorList>
    </citation>
    <scope>NUCLEOTIDE SEQUENCE [LARGE SCALE GENOMIC DNA]</scope>
    <source>
        <strain evidence="2">EGGRZ-B1_66</strain>
        <tissue evidence="2">Body</tissue>
    </source>
</reference>
<dbReference type="PANTHER" id="PTHR10554:SF1">
    <property type="entry name" value="FI16515P1"/>
    <property type="match status" value="1"/>
</dbReference>
<organism evidence="2 3">
    <name type="scientific">Cichlidogyrus casuarinus</name>
    <dbReference type="NCBI Taxonomy" id="1844966"/>
    <lineage>
        <taxon>Eukaryota</taxon>
        <taxon>Metazoa</taxon>
        <taxon>Spiralia</taxon>
        <taxon>Lophotrochozoa</taxon>
        <taxon>Platyhelminthes</taxon>
        <taxon>Monogenea</taxon>
        <taxon>Monopisthocotylea</taxon>
        <taxon>Dactylogyridea</taxon>
        <taxon>Ancyrocephalidae</taxon>
        <taxon>Cichlidogyrus</taxon>
    </lineage>
</organism>
<dbReference type="Proteomes" id="UP001626550">
    <property type="component" value="Unassembled WGS sequence"/>
</dbReference>
<feature type="compositionally biased region" description="Basic and acidic residues" evidence="1">
    <location>
        <begin position="1"/>
        <end position="17"/>
    </location>
</feature>
<proteinExistence type="predicted"/>